<reference evidence="1" key="2">
    <citation type="journal article" date="2020" name="Nat. Commun.">
        <title>Large-scale genome sequencing of mycorrhizal fungi provides insights into the early evolution of symbiotic traits.</title>
        <authorList>
            <person name="Miyauchi S."/>
            <person name="Kiss E."/>
            <person name="Kuo A."/>
            <person name="Drula E."/>
            <person name="Kohler A."/>
            <person name="Sanchez-Garcia M."/>
            <person name="Morin E."/>
            <person name="Andreopoulos B."/>
            <person name="Barry K.W."/>
            <person name="Bonito G."/>
            <person name="Buee M."/>
            <person name="Carver A."/>
            <person name="Chen C."/>
            <person name="Cichocki N."/>
            <person name="Clum A."/>
            <person name="Culley D."/>
            <person name="Crous P.W."/>
            <person name="Fauchery L."/>
            <person name="Girlanda M."/>
            <person name="Hayes R.D."/>
            <person name="Keri Z."/>
            <person name="LaButti K."/>
            <person name="Lipzen A."/>
            <person name="Lombard V."/>
            <person name="Magnuson J."/>
            <person name="Maillard F."/>
            <person name="Murat C."/>
            <person name="Nolan M."/>
            <person name="Ohm R.A."/>
            <person name="Pangilinan J."/>
            <person name="Pereira M.F."/>
            <person name="Perotto S."/>
            <person name="Peter M."/>
            <person name="Pfister S."/>
            <person name="Riley R."/>
            <person name="Sitrit Y."/>
            <person name="Stielow J.B."/>
            <person name="Szollosi G."/>
            <person name="Zifcakova L."/>
            <person name="Stursova M."/>
            <person name="Spatafora J.W."/>
            <person name="Tedersoo L."/>
            <person name="Vaario L.M."/>
            <person name="Yamada A."/>
            <person name="Yan M."/>
            <person name="Wang P."/>
            <person name="Xu J."/>
            <person name="Bruns T."/>
            <person name="Baldrian P."/>
            <person name="Vilgalys R."/>
            <person name="Dunand C."/>
            <person name="Henrissat B."/>
            <person name="Grigoriev I.V."/>
            <person name="Hibbett D."/>
            <person name="Nagy L.G."/>
            <person name="Martin F.M."/>
        </authorList>
    </citation>
    <scope>NUCLEOTIDE SEQUENCE</scope>
    <source>
        <strain evidence="1">P2</strain>
    </source>
</reference>
<keyword evidence="2" id="KW-1185">Reference proteome</keyword>
<name>A0ACB6ZAV5_THEGA</name>
<protein>
    <submittedName>
        <fullName evidence="1">Uncharacterized protein</fullName>
    </submittedName>
</protein>
<dbReference type="Proteomes" id="UP000886501">
    <property type="component" value="Unassembled WGS sequence"/>
</dbReference>
<sequence length="187" mass="21177">MGASQSKPDGDKVFYNETPIQFSQEVIDHLQEGAGSPGTSIERQSTLDAHIRARINAELGRLREEEKLVREHIEAALEKENLSKEGTETNGDEAEGGVNSSSSIQGALDEVQKKVDRFHAKRDISGYLLVSESSQKLIECYRSHHKTPLDCWREADAFKSAVAMEEQVSFWFLFDPRNREWTLRQVL</sequence>
<evidence type="ECO:0000313" key="2">
    <source>
        <dbReference type="Proteomes" id="UP000886501"/>
    </source>
</evidence>
<proteinExistence type="predicted"/>
<accession>A0ACB6ZAV5</accession>
<organism evidence="1 2">
    <name type="scientific">Thelephora ganbajun</name>
    <name type="common">Ganba fungus</name>
    <dbReference type="NCBI Taxonomy" id="370292"/>
    <lineage>
        <taxon>Eukaryota</taxon>
        <taxon>Fungi</taxon>
        <taxon>Dikarya</taxon>
        <taxon>Basidiomycota</taxon>
        <taxon>Agaricomycotina</taxon>
        <taxon>Agaricomycetes</taxon>
        <taxon>Thelephorales</taxon>
        <taxon>Thelephoraceae</taxon>
        <taxon>Thelephora</taxon>
    </lineage>
</organism>
<comment type="caution">
    <text evidence="1">The sequence shown here is derived from an EMBL/GenBank/DDBJ whole genome shotgun (WGS) entry which is preliminary data.</text>
</comment>
<evidence type="ECO:0000313" key="1">
    <source>
        <dbReference type="EMBL" id="KAF9646865.1"/>
    </source>
</evidence>
<gene>
    <name evidence="1" type="ORF">BDM02DRAFT_3099222</name>
</gene>
<dbReference type="EMBL" id="MU118047">
    <property type="protein sequence ID" value="KAF9646865.1"/>
    <property type="molecule type" value="Genomic_DNA"/>
</dbReference>
<reference evidence="1" key="1">
    <citation type="submission" date="2019-10" db="EMBL/GenBank/DDBJ databases">
        <authorList>
            <consortium name="DOE Joint Genome Institute"/>
            <person name="Kuo A."/>
            <person name="Miyauchi S."/>
            <person name="Kiss E."/>
            <person name="Drula E."/>
            <person name="Kohler A."/>
            <person name="Sanchez-Garcia M."/>
            <person name="Andreopoulos B."/>
            <person name="Barry K.W."/>
            <person name="Bonito G."/>
            <person name="Buee M."/>
            <person name="Carver A."/>
            <person name="Chen C."/>
            <person name="Cichocki N."/>
            <person name="Clum A."/>
            <person name="Culley D."/>
            <person name="Crous P.W."/>
            <person name="Fauchery L."/>
            <person name="Girlanda M."/>
            <person name="Hayes R."/>
            <person name="Keri Z."/>
            <person name="Labutti K."/>
            <person name="Lipzen A."/>
            <person name="Lombard V."/>
            <person name="Magnuson J."/>
            <person name="Maillard F."/>
            <person name="Morin E."/>
            <person name="Murat C."/>
            <person name="Nolan M."/>
            <person name="Ohm R."/>
            <person name="Pangilinan J."/>
            <person name="Pereira M."/>
            <person name="Perotto S."/>
            <person name="Peter M."/>
            <person name="Riley R."/>
            <person name="Sitrit Y."/>
            <person name="Stielow B."/>
            <person name="Szollosi G."/>
            <person name="Zifcakova L."/>
            <person name="Stursova M."/>
            <person name="Spatafora J.W."/>
            <person name="Tedersoo L."/>
            <person name="Vaario L.-M."/>
            <person name="Yamada A."/>
            <person name="Yan M."/>
            <person name="Wang P."/>
            <person name="Xu J."/>
            <person name="Bruns T."/>
            <person name="Baldrian P."/>
            <person name="Vilgalys R."/>
            <person name="Henrissat B."/>
            <person name="Grigoriev I.V."/>
            <person name="Hibbett D."/>
            <person name="Nagy L.G."/>
            <person name="Martin F.M."/>
        </authorList>
    </citation>
    <scope>NUCLEOTIDE SEQUENCE</scope>
    <source>
        <strain evidence="1">P2</strain>
    </source>
</reference>